<dbReference type="Proteomes" id="UP000831532">
    <property type="component" value="Chromosome"/>
</dbReference>
<feature type="domain" description="CAAX prenyl protease 2/Lysostaphin resistance protein A-like" evidence="2">
    <location>
        <begin position="130"/>
        <end position="216"/>
    </location>
</feature>
<name>A0ABY4A0I2_9BURK</name>
<proteinExistence type="predicted"/>
<dbReference type="PANTHER" id="PTHR43592:SF15">
    <property type="entry name" value="CAAX AMINO TERMINAL PROTEASE FAMILY PROTEIN"/>
    <property type="match status" value="1"/>
</dbReference>
<evidence type="ECO:0000313" key="4">
    <source>
        <dbReference type="Proteomes" id="UP000831532"/>
    </source>
</evidence>
<reference evidence="3 4" key="1">
    <citation type="submission" date="2020-10" db="EMBL/GenBank/DDBJ databases">
        <title>Genome analysis of Massilia species.</title>
        <authorList>
            <person name="Jung D.-H."/>
        </authorList>
    </citation>
    <scope>NUCLEOTIDE SEQUENCE [LARGE SCALE GENOMIC DNA]</scope>
    <source>
        <strain evidence="4">sipir</strain>
    </source>
</reference>
<feature type="transmembrane region" description="Helical" evidence="1">
    <location>
        <begin position="125"/>
        <end position="148"/>
    </location>
</feature>
<evidence type="ECO:0000259" key="2">
    <source>
        <dbReference type="Pfam" id="PF02517"/>
    </source>
</evidence>
<feature type="transmembrane region" description="Helical" evidence="1">
    <location>
        <begin position="31"/>
        <end position="55"/>
    </location>
</feature>
<feature type="transmembrane region" description="Helical" evidence="1">
    <location>
        <begin position="182"/>
        <end position="198"/>
    </location>
</feature>
<feature type="transmembrane region" description="Helical" evidence="1">
    <location>
        <begin position="75"/>
        <end position="105"/>
    </location>
</feature>
<dbReference type="InterPro" id="IPR003675">
    <property type="entry name" value="Rce1/LyrA-like_dom"/>
</dbReference>
<feature type="transmembrane region" description="Helical" evidence="1">
    <location>
        <begin position="160"/>
        <end position="176"/>
    </location>
</feature>
<keyword evidence="3" id="KW-0482">Metalloprotease</keyword>
<organism evidence="3 4">
    <name type="scientific">Massilia violaceinigra</name>
    <dbReference type="NCBI Taxonomy" id="2045208"/>
    <lineage>
        <taxon>Bacteria</taxon>
        <taxon>Pseudomonadati</taxon>
        <taxon>Pseudomonadota</taxon>
        <taxon>Betaproteobacteria</taxon>
        <taxon>Burkholderiales</taxon>
        <taxon>Oxalobacteraceae</taxon>
        <taxon>Telluria group</taxon>
        <taxon>Massilia</taxon>
    </lineage>
</organism>
<keyword evidence="3" id="KW-0378">Hydrolase</keyword>
<protein>
    <submittedName>
        <fullName evidence="3">CPBP family intramembrane metalloprotease</fullName>
    </submittedName>
</protein>
<dbReference type="RefSeq" id="WP_243488896.1">
    <property type="nucleotide sequence ID" value="NZ_CP063361.1"/>
</dbReference>
<keyword evidence="4" id="KW-1185">Reference proteome</keyword>
<feature type="transmembrane region" description="Helical" evidence="1">
    <location>
        <begin position="238"/>
        <end position="260"/>
    </location>
</feature>
<keyword evidence="1" id="KW-1133">Transmembrane helix</keyword>
<dbReference type="EMBL" id="CP063361">
    <property type="protein sequence ID" value="UOD27660.1"/>
    <property type="molecule type" value="Genomic_DNA"/>
</dbReference>
<keyword evidence="3" id="KW-0645">Protease</keyword>
<gene>
    <name evidence="3" type="ORF">INH39_19360</name>
</gene>
<dbReference type="Pfam" id="PF02517">
    <property type="entry name" value="Rce1-like"/>
    <property type="match status" value="1"/>
</dbReference>
<dbReference type="GO" id="GO:0008237">
    <property type="term" value="F:metallopeptidase activity"/>
    <property type="evidence" value="ECO:0007669"/>
    <property type="project" value="UniProtKB-KW"/>
</dbReference>
<keyword evidence="1" id="KW-0472">Membrane</keyword>
<keyword evidence="1" id="KW-0812">Transmembrane</keyword>
<evidence type="ECO:0000313" key="3">
    <source>
        <dbReference type="EMBL" id="UOD27660.1"/>
    </source>
</evidence>
<sequence length="287" mass="32072">MPFKILLLILVFGMVVRGAFGIVVTRCWPDLAYFAEHAGIVLLFTAMAFASILQFNLDRRKIALILGNRLRSREFALALAVAGLLLMFTFGESALFTMALAQYSAETAYSLGKYHPHPYAAHPFLSVHVLTFVCSSVILPAIFEEFFFRGLVFRSFNEHHGFFVSAALTALMFTLIHPMKTIYVGTFLFSFVLSYLYATTGSLRPCMVAHAAFNLLAFVNQHYADFHRIRTINELNEWQYWIPQLTMFGIAVAGFGWLLMSSANAIRHASIPSLPPPTAYAGKTTAS</sequence>
<accession>A0ABY4A0I2</accession>
<dbReference type="PANTHER" id="PTHR43592">
    <property type="entry name" value="CAAX AMINO TERMINAL PROTEASE"/>
    <property type="match status" value="1"/>
</dbReference>
<evidence type="ECO:0000256" key="1">
    <source>
        <dbReference type="SAM" id="Phobius"/>
    </source>
</evidence>